<dbReference type="CDD" id="cd12164">
    <property type="entry name" value="GDH_like_2"/>
    <property type="match status" value="1"/>
</dbReference>
<dbReference type="InterPro" id="IPR036291">
    <property type="entry name" value="NAD(P)-bd_dom_sf"/>
</dbReference>
<dbReference type="GO" id="GO:0051287">
    <property type="term" value="F:NAD binding"/>
    <property type="evidence" value="ECO:0007669"/>
    <property type="project" value="InterPro"/>
</dbReference>
<gene>
    <name evidence="4" type="ORF">BSU04_29350</name>
</gene>
<reference evidence="5" key="1">
    <citation type="submission" date="2017-01" db="EMBL/GenBank/DDBJ databases">
        <title>Genome Analysis of Deinococcus marmoris KOPRI26562.</title>
        <authorList>
            <person name="Kim J.H."/>
            <person name="Oh H.-M."/>
        </authorList>
    </citation>
    <scope>NUCLEOTIDE SEQUENCE [LARGE SCALE GENOMIC DNA]</scope>
    <source>
        <strain evidence="5">PAMC 26633</strain>
    </source>
</reference>
<evidence type="ECO:0000313" key="4">
    <source>
        <dbReference type="EMBL" id="OXC74910.1"/>
    </source>
</evidence>
<keyword evidence="2" id="KW-0520">NAD</keyword>
<accession>A0A226WVT2</accession>
<dbReference type="EMBL" id="MTHB01000198">
    <property type="protein sequence ID" value="OXC74910.1"/>
    <property type="molecule type" value="Genomic_DNA"/>
</dbReference>
<dbReference type="PANTHER" id="PTHR43333:SF1">
    <property type="entry name" value="D-ISOMER SPECIFIC 2-HYDROXYACID DEHYDROGENASE NAD-BINDING DOMAIN-CONTAINING PROTEIN"/>
    <property type="match status" value="1"/>
</dbReference>
<evidence type="ECO:0000259" key="3">
    <source>
        <dbReference type="Pfam" id="PF02826"/>
    </source>
</evidence>
<comment type="caution">
    <text evidence="4">The sequence shown here is derived from an EMBL/GenBank/DDBJ whole genome shotgun (WGS) entry which is preliminary data.</text>
</comment>
<organism evidence="4 5">
    <name type="scientific">Caballeronia sordidicola</name>
    <name type="common">Burkholderia sordidicola</name>
    <dbReference type="NCBI Taxonomy" id="196367"/>
    <lineage>
        <taxon>Bacteria</taxon>
        <taxon>Pseudomonadati</taxon>
        <taxon>Pseudomonadota</taxon>
        <taxon>Betaproteobacteria</taxon>
        <taxon>Burkholderiales</taxon>
        <taxon>Burkholderiaceae</taxon>
        <taxon>Caballeronia</taxon>
    </lineage>
</organism>
<protein>
    <submittedName>
        <fullName evidence="4">D-3-phosphoglycerate dehydrogenase</fullName>
    </submittedName>
</protein>
<evidence type="ECO:0000313" key="5">
    <source>
        <dbReference type="Proteomes" id="UP000214720"/>
    </source>
</evidence>
<dbReference type="Proteomes" id="UP000214720">
    <property type="component" value="Unassembled WGS sequence"/>
</dbReference>
<evidence type="ECO:0000256" key="1">
    <source>
        <dbReference type="ARBA" id="ARBA00023002"/>
    </source>
</evidence>
<dbReference type="AlphaFoldDB" id="A0A226WVT2"/>
<dbReference type="PANTHER" id="PTHR43333">
    <property type="entry name" value="2-HACID_DH_C DOMAIN-CONTAINING PROTEIN"/>
    <property type="match status" value="1"/>
</dbReference>
<dbReference type="GO" id="GO:0016491">
    <property type="term" value="F:oxidoreductase activity"/>
    <property type="evidence" value="ECO:0007669"/>
    <property type="project" value="UniProtKB-KW"/>
</dbReference>
<evidence type="ECO:0000256" key="2">
    <source>
        <dbReference type="ARBA" id="ARBA00023027"/>
    </source>
</evidence>
<dbReference type="SUPFAM" id="SSF51735">
    <property type="entry name" value="NAD(P)-binding Rossmann-fold domains"/>
    <property type="match status" value="1"/>
</dbReference>
<keyword evidence="1" id="KW-0560">Oxidoreductase</keyword>
<dbReference type="SUPFAM" id="SSF52283">
    <property type="entry name" value="Formate/glycerate dehydrogenase catalytic domain-like"/>
    <property type="match status" value="1"/>
</dbReference>
<name>A0A226WVT2_CABSO</name>
<proteinExistence type="predicted"/>
<sequence>MRGLPSTQAMTKLVLISRDFDMSHLIPSIHRAAPELEVTLHGHENASDAEVAVCWNPPTGAIAALPRLRLVHSIAAGVDNILTDPSLPRVPVCRVVDPQHARGMSEFVTWAVLHFHRQLDRVISNQREERWFRPPQQDPSTCSVGVMGLGEIGSRVATDLHRLGFSVRGWARRARDLQGVETFEGSQGLEPFLQGTDILVCLLPLTDETRGILNARTFNALRPGAKLIHVGRGEHLVPEDLLRALNTERIGGAIVDVFPNEPLPRGDAFWQAKNMIVTPHMASVASADTIGLQVAENVRRLVNGEALHNAVDVTRGY</sequence>
<feature type="domain" description="D-isomer specific 2-hydroxyacid dehydrogenase NAD-binding" evidence="3">
    <location>
        <begin position="111"/>
        <end position="282"/>
    </location>
</feature>
<dbReference type="Gene3D" id="3.40.50.720">
    <property type="entry name" value="NAD(P)-binding Rossmann-like Domain"/>
    <property type="match status" value="2"/>
</dbReference>
<dbReference type="InterPro" id="IPR006140">
    <property type="entry name" value="D-isomer_DH_NAD-bd"/>
</dbReference>
<dbReference type="Pfam" id="PF02826">
    <property type="entry name" value="2-Hacid_dh_C"/>
    <property type="match status" value="1"/>
</dbReference>